<dbReference type="Proteomes" id="UP000265562">
    <property type="component" value="Chromosome"/>
</dbReference>
<feature type="transmembrane region" description="Helical" evidence="7">
    <location>
        <begin position="140"/>
        <end position="163"/>
    </location>
</feature>
<dbReference type="KEGG" id="lua:D4A81_12740"/>
<dbReference type="Gene3D" id="1.10.3720.10">
    <property type="entry name" value="MetI-like"/>
    <property type="match status" value="1"/>
</dbReference>
<dbReference type="PANTHER" id="PTHR32243:SF18">
    <property type="entry name" value="INNER MEMBRANE ABC TRANSPORTER PERMEASE PROTEIN YCJP"/>
    <property type="match status" value="1"/>
</dbReference>
<evidence type="ECO:0000256" key="6">
    <source>
        <dbReference type="ARBA" id="ARBA00023136"/>
    </source>
</evidence>
<feature type="transmembrane region" description="Helical" evidence="7">
    <location>
        <begin position="107"/>
        <end position="128"/>
    </location>
</feature>
<organism evidence="8 9">
    <name type="scientific">Lachnoanaerobaculum umeaense</name>
    <dbReference type="NCBI Taxonomy" id="617123"/>
    <lineage>
        <taxon>Bacteria</taxon>
        <taxon>Bacillati</taxon>
        <taxon>Bacillota</taxon>
        <taxon>Clostridia</taxon>
        <taxon>Lachnospirales</taxon>
        <taxon>Lachnospiraceae</taxon>
        <taxon>Lachnoanaerobaculum</taxon>
    </lineage>
</organism>
<dbReference type="OrthoDB" id="27560at2"/>
<evidence type="ECO:0000313" key="8">
    <source>
        <dbReference type="EMBL" id="AYB00720.1"/>
    </source>
</evidence>
<keyword evidence="3" id="KW-1003">Cell membrane</keyword>
<feature type="transmembrane region" description="Helical" evidence="7">
    <location>
        <begin position="12"/>
        <end position="32"/>
    </location>
</feature>
<dbReference type="GO" id="GO:0005886">
    <property type="term" value="C:plasma membrane"/>
    <property type="evidence" value="ECO:0007669"/>
    <property type="project" value="UniProtKB-SubCell"/>
</dbReference>
<accession>A0A385Q4E1</accession>
<name>A0A385Q4E1_9FIRM</name>
<dbReference type="InterPro" id="IPR000515">
    <property type="entry name" value="MetI-like"/>
</dbReference>
<dbReference type="AlphaFoldDB" id="A0A385Q4E1"/>
<evidence type="ECO:0000313" key="9">
    <source>
        <dbReference type="Proteomes" id="UP000265562"/>
    </source>
</evidence>
<keyword evidence="9" id="KW-1185">Reference proteome</keyword>
<dbReference type="PROSITE" id="PS50928">
    <property type="entry name" value="ABC_TM1"/>
    <property type="match status" value="1"/>
</dbReference>
<dbReference type="EMBL" id="CP032364">
    <property type="protein sequence ID" value="AYB00720.1"/>
    <property type="molecule type" value="Genomic_DNA"/>
</dbReference>
<feature type="transmembrane region" description="Helical" evidence="7">
    <location>
        <begin position="184"/>
        <end position="206"/>
    </location>
</feature>
<evidence type="ECO:0000256" key="5">
    <source>
        <dbReference type="ARBA" id="ARBA00022989"/>
    </source>
</evidence>
<comment type="similarity">
    <text evidence="7">Belongs to the binding-protein-dependent transport system permease family.</text>
</comment>
<comment type="subcellular location">
    <subcellularLocation>
        <location evidence="1 7">Cell membrane</location>
        <topology evidence="1 7">Multi-pass membrane protein</topology>
    </subcellularLocation>
</comment>
<dbReference type="CDD" id="cd06261">
    <property type="entry name" value="TM_PBP2"/>
    <property type="match status" value="1"/>
</dbReference>
<reference evidence="8 9" key="1">
    <citation type="submission" date="2018-09" db="EMBL/GenBank/DDBJ databases">
        <title>Genome sequencing of Lachnoanaerobaculum umeaense DSM 23576.</title>
        <authorList>
            <person name="Kook J.-K."/>
            <person name="Park S.-N."/>
            <person name="Lim Y.K."/>
        </authorList>
    </citation>
    <scope>NUCLEOTIDE SEQUENCE [LARGE SCALE GENOMIC DNA]</scope>
    <source>
        <strain evidence="9">DSM 23576 \ CCUG 58757</strain>
    </source>
</reference>
<evidence type="ECO:0000256" key="4">
    <source>
        <dbReference type="ARBA" id="ARBA00022692"/>
    </source>
</evidence>
<feature type="transmembrane region" description="Helical" evidence="7">
    <location>
        <begin position="242"/>
        <end position="263"/>
    </location>
</feature>
<evidence type="ECO:0000256" key="3">
    <source>
        <dbReference type="ARBA" id="ARBA00022475"/>
    </source>
</evidence>
<dbReference type="SUPFAM" id="SSF161098">
    <property type="entry name" value="MetI-like"/>
    <property type="match status" value="1"/>
</dbReference>
<evidence type="ECO:0000256" key="2">
    <source>
        <dbReference type="ARBA" id="ARBA00022448"/>
    </source>
</evidence>
<evidence type="ECO:0000256" key="1">
    <source>
        <dbReference type="ARBA" id="ARBA00004651"/>
    </source>
</evidence>
<evidence type="ECO:0000256" key="7">
    <source>
        <dbReference type="RuleBase" id="RU363032"/>
    </source>
</evidence>
<sequence length="278" mass="31019">MVGSYKGIKKVIATILLVIGGIFASFPILWMICSSLKDNSRIFSWPPKFIDSTFSFKSYIAVITDGTKVRFFINSYIVSICVVVATLLIGILAAYAFSRFDFPGKGFLNSIIISVQAIPPIVLLIPYMGLIVTMKLFNTYLALILTYLIMTLPYCILMMTGYFNTLSRELDEAVMIDGGSRWKALWYILVPIAVPSMVSVGMYTFMQAWNEYLFALALTQTTNMRTVPIGINLLMGQHAYDWSQMMAMSVLGSIPVLILFVFFQKYFIAGMSSGGVKG</sequence>
<keyword evidence="4 7" id="KW-0812">Transmembrane</keyword>
<dbReference type="PANTHER" id="PTHR32243">
    <property type="entry name" value="MALTOSE TRANSPORT SYSTEM PERMEASE-RELATED"/>
    <property type="match status" value="1"/>
</dbReference>
<proteinExistence type="inferred from homology"/>
<keyword evidence="2 7" id="KW-0813">Transport</keyword>
<protein>
    <submittedName>
        <fullName evidence="8">Carbohydrate ABC transporter permease</fullName>
    </submittedName>
</protein>
<keyword evidence="5 7" id="KW-1133">Transmembrane helix</keyword>
<dbReference type="InterPro" id="IPR035906">
    <property type="entry name" value="MetI-like_sf"/>
</dbReference>
<keyword evidence="6 7" id="KW-0472">Membrane</keyword>
<dbReference type="RefSeq" id="WP_111525804.1">
    <property type="nucleotide sequence ID" value="NZ_CP032364.1"/>
</dbReference>
<dbReference type="Pfam" id="PF00528">
    <property type="entry name" value="BPD_transp_1"/>
    <property type="match status" value="1"/>
</dbReference>
<dbReference type="InterPro" id="IPR050901">
    <property type="entry name" value="BP-dep_ABC_trans_perm"/>
</dbReference>
<feature type="transmembrane region" description="Helical" evidence="7">
    <location>
        <begin position="76"/>
        <end position="95"/>
    </location>
</feature>
<dbReference type="GO" id="GO:0055085">
    <property type="term" value="P:transmembrane transport"/>
    <property type="evidence" value="ECO:0007669"/>
    <property type="project" value="InterPro"/>
</dbReference>
<gene>
    <name evidence="8" type="ORF">D4A81_12740</name>
</gene>